<accession>A0A5M3XLI7</accession>
<dbReference type="EMBL" id="BLAF01000025">
    <property type="protein sequence ID" value="GES21742.1"/>
    <property type="molecule type" value="Genomic_DNA"/>
</dbReference>
<dbReference type="RefSeq" id="WP_155346711.1">
    <property type="nucleotide sequence ID" value="NZ_BLAF01000025.1"/>
</dbReference>
<dbReference type="OrthoDB" id="9975690at2"/>
<protein>
    <submittedName>
        <fullName evidence="1">Uncharacterized protein</fullName>
    </submittedName>
</protein>
<comment type="caution">
    <text evidence="1">The sequence shown here is derived from an EMBL/GenBank/DDBJ whole genome shotgun (WGS) entry which is preliminary data.</text>
</comment>
<reference evidence="1 2" key="1">
    <citation type="submission" date="2019-10" db="EMBL/GenBank/DDBJ databases">
        <title>Whole genome shotgun sequence of Acrocarpospora pleiomorpha NBRC 16267.</title>
        <authorList>
            <person name="Ichikawa N."/>
            <person name="Kimura A."/>
            <person name="Kitahashi Y."/>
            <person name="Komaki H."/>
            <person name="Oguchi A."/>
        </authorList>
    </citation>
    <scope>NUCLEOTIDE SEQUENCE [LARGE SCALE GENOMIC DNA]</scope>
    <source>
        <strain evidence="1 2">NBRC 16267</strain>
    </source>
</reference>
<sequence>MTVSRAVAALLAGSTDGQRDRLLDALEELCASRSDVSSGTIDLSRAVGGRAWAQVTDGSGMGYRRGLNSERRRLGGAGDALAR</sequence>
<proteinExistence type="predicted"/>
<dbReference type="AlphaFoldDB" id="A0A5M3XLI7"/>
<name>A0A5M3XLI7_9ACTN</name>
<organism evidence="1 2">
    <name type="scientific">Acrocarpospora pleiomorpha</name>
    <dbReference type="NCBI Taxonomy" id="90975"/>
    <lineage>
        <taxon>Bacteria</taxon>
        <taxon>Bacillati</taxon>
        <taxon>Actinomycetota</taxon>
        <taxon>Actinomycetes</taxon>
        <taxon>Streptosporangiales</taxon>
        <taxon>Streptosporangiaceae</taxon>
        <taxon>Acrocarpospora</taxon>
    </lineage>
</organism>
<evidence type="ECO:0000313" key="1">
    <source>
        <dbReference type="EMBL" id="GES21742.1"/>
    </source>
</evidence>
<gene>
    <name evidence="1" type="ORF">Aple_046380</name>
</gene>
<dbReference type="Proteomes" id="UP000377595">
    <property type="component" value="Unassembled WGS sequence"/>
</dbReference>
<evidence type="ECO:0000313" key="2">
    <source>
        <dbReference type="Proteomes" id="UP000377595"/>
    </source>
</evidence>
<keyword evidence="2" id="KW-1185">Reference proteome</keyword>